<keyword evidence="1" id="KW-0472">Membrane</keyword>
<dbReference type="EMBL" id="BMCS01000001">
    <property type="protein sequence ID" value="GGF11073.1"/>
    <property type="molecule type" value="Genomic_DNA"/>
</dbReference>
<feature type="transmembrane region" description="Helical" evidence="1">
    <location>
        <begin position="292"/>
        <end position="312"/>
    </location>
</feature>
<feature type="transmembrane region" description="Helical" evidence="1">
    <location>
        <begin position="230"/>
        <end position="250"/>
    </location>
</feature>
<evidence type="ECO:0000313" key="2">
    <source>
        <dbReference type="EMBL" id="GGF11073.1"/>
    </source>
</evidence>
<proteinExistence type="predicted"/>
<organism evidence="2 3">
    <name type="scientific">Williamsia phyllosphaerae</name>
    <dbReference type="NCBI Taxonomy" id="885042"/>
    <lineage>
        <taxon>Bacteria</taxon>
        <taxon>Bacillati</taxon>
        <taxon>Actinomycetota</taxon>
        <taxon>Actinomycetes</taxon>
        <taxon>Mycobacteriales</taxon>
        <taxon>Nocardiaceae</taxon>
        <taxon>Williamsia</taxon>
    </lineage>
</organism>
<comment type="caution">
    <text evidence="2">The sequence shown here is derived from an EMBL/GenBank/DDBJ whole genome shotgun (WGS) entry which is preliminary data.</text>
</comment>
<evidence type="ECO:0000256" key="1">
    <source>
        <dbReference type="SAM" id="Phobius"/>
    </source>
</evidence>
<name>A0ABQ1U9D2_9NOCA</name>
<feature type="transmembrane region" description="Helical" evidence="1">
    <location>
        <begin position="146"/>
        <end position="169"/>
    </location>
</feature>
<feature type="transmembrane region" description="Helical" evidence="1">
    <location>
        <begin position="205"/>
        <end position="225"/>
    </location>
</feature>
<protein>
    <submittedName>
        <fullName evidence="2">Membrane protein</fullName>
    </submittedName>
</protein>
<evidence type="ECO:0000313" key="3">
    <source>
        <dbReference type="Proteomes" id="UP000632454"/>
    </source>
</evidence>
<keyword evidence="3" id="KW-1185">Reference proteome</keyword>
<sequence>MADSPTRQPLRQVAVVLGLTAALSLLLLAFALPGVHSKPHDLRLGVVATPSTSQQIARSLDTRQPGAFEVSYPSSADAARSQIRSRDLDGALIVGRMGVTTMVTTAGSTSVATLIEGVGAQVASSQNTTSTTVDVRGFGSGDPRGAGLAAGALPLALGGWIGALVMMMVLRDPRTLIASTLAFAVVGGLALTTILRFVLGTFDGQFWPAAGAAMLGIAATAFGVIGLRTLLGAAGLGIAGLALIVLGNPLSGLTSSPSLLPQPWGAIGQYLPPGATGTLLRNVVFFDGHSTGHATAVLLAWLIVGAAFYVIAIRRGRTTQDTAEEFLDEEWGITETTHVPAHAREGHVPQHAR</sequence>
<dbReference type="Proteomes" id="UP000632454">
    <property type="component" value="Unassembled WGS sequence"/>
</dbReference>
<gene>
    <name evidence="2" type="ORF">GCM10007298_03810</name>
</gene>
<accession>A0ABQ1U9D2</accession>
<dbReference type="RefSeq" id="WP_188486405.1">
    <property type="nucleotide sequence ID" value="NZ_BMCS01000001.1"/>
</dbReference>
<feature type="transmembrane region" description="Helical" evidence="1">
    <location>
        <begin position="176"/>
        <end position="199"/>
    </location>
</feature>
<keyword evidence="1" id="KW-1133">Transmembrane helix</keyword>
<reference evidence="3" key="1">
    <citation type="journal article" date="2019" name="Int. J. Syst. Evol. Microbiol.">
        <title>The Global Catalogue of Microorganisms (GCM) 10K type strain sequencing project: providing services to taxonomists for standard genome sequencing and annotation.</title>
        <authorList>
            <consortium name="The Broad Institute Genomics Platform"/>
            <consortium name="The Broad Institute Genome Sequencing Center for Infectious Disease"/>
            <person name="Wu L."/>
            <person name="Ma J."/>
        </authorList>
    </citation>
    <scope>NUCLEOTIDE SEQUENCE [LARGE SCALE GENOMIC DNA]</scope>
    <source>
        <strain evidence="3">CCM 7855</strain>
    </source>
</reference>
<keyword evidence="1" id="KW-0812">Transmembrane</keyword>